<dbReference type="PANTHER" id="PTHR42928:SF5">
    <property type="entry name" value="BLR1237 PROTEIN"/>
    <property type="match status" value="1"/>
</dbReference>
<dbReference type="RefSeq" id="WP_181970969.1">
    <property type="nucleotide sequence ID" value="NZ_CAUCXX010000027.1"/>
</dbReference>
<dbReference type="PANTHER" id="PTHR42928">
    <property type="entry name" value="TRICARBOXYLATE-BINDING PROTEIN"/>
    <property type="match status" value="1"/>
</dbReference>
<dbReference type="Pfam" id="PF03401">
    <property type="entry name" value="TctC"/>
    <property type="match status" value="1"/>
</dbReference>
<accession>A0AAW4U420</accession>
<keyword evidence="3" id="KW-0732">Signal</keyword>
<evidence type="ECO:0000256" key="3">
    <source>
        <dbReference type="SAM" id="SignalP"/>
    </source>
</evidence>
<dbReference type="AlphaFoldDB" id="A0AAW4U420"/>
<evidence type="ECO:0000256" key="1">
    <source>
        <dbReference type="ARBA" id="ARBA00006987"/>
    </source>
</evidence>
<feature type="coiled-coil region" evidence="2">
    <location>
        <begin position="277"/>
        <end position="304"/>
    </location>
</feature>
<dbReference type="EMBL" id="JAJCGD010000045">
    <property type="protein sequence ID" value="MCB6829265.1"/>
    <property type="molecule type" value="Genomic_DNA"/>
</dbReference>
<dbReference type="Proteomes" id="UP001198190">
    <property type="component" value="Unassembled WGS sequence"/>
</dbReference>
<sequence>MNLLKSKKLLVGLMMLACSTFIAGCGGSEDKSASGTDVDSYPNKPITMIVTHAAGGDTDYNARLLARLLEEELGQPVVPNNVTGANGSIALEQYKDGDTDGYTIIATNTAALSGNEATGLSDFSYKDFEPVALYGKQAGENIVVRADSPYNNIQELIDASKANPNQLKFGVSMGGGVYVASVILDKEAGAKFTVVDTGDAANRLTALLGGHIDATSIPYSTAKEYIESGQLKTLGSLLSERPSMLPDIPTANETVKDLSVDTLYVVLAPKGTDPAVVEKLNKAIANVVNNNKEYKENVEKMNFQSPWVLSVQDTIKELDAQREHFMKYKEFLQ</sequence>
<dbReference type="PIRSF" id="PIRSF017082">
    <property type="entry name" value="YflP"/>
    <property type="match status" value="1"/>
</dbReference>
<comment type="similarity">
    <text evidence="1">Belongs to the UPF0065 (bug) family.</text>
</comment>
<dbReference type="SUPFAM" id="SSF53850">
    <property type="entry name" value="Periplasmic binding protein-like II"/>
    <property type="match status" value="1"/>
</dbReference>
<evidence type="ECO:0000256" key="2">
    <source>
        <dbReference type="SAM" id="Coils"/>
    </source>
</evidence>
<gene>
    <name evidence="4" type="ORF">LIY65_11260</name>
</gene>
<feature type="signal peptide" evidence="3">
    <location>
        <begin position="1"/>
        <end position="23"/>
    </location>
</feature>
<organism evidence="4 5">
    <name type="scientific">Megamonas funiformis</name>
    <dbReference type="NCBI Taxonomy" id="437897"/>
    <lineage>
        <taxon>Bacteria</taxon>
        <taxon>Bacillati</taxon>
        <taxon>Bacillota</taxon>
        <taxon>Negativicutes</taxon>
        <taxon>Selenomonadales</taxon>
        <taxon>Selenomonadaceae</taxon>
        <taxon>Megamonas</taxon>
    </lineage>
</organism>
<dbReference type="Gene3D" id="3.40.190.150">
    <property type="entry name" value="Bordetella uptake gene, domain 1"/>
    <property type="match status" value="1"/>
</dbReference>
<evidence type="ECO:0000313" key="4">
    <source>
        <dbReference type="EMBL" id="MCB6829265.1"/>
    </source>
</evidence>
<proteinExistence type="inferred from homology"/>
<dbReference type="InterPro" id="IPR042100">
    <property type="entry name" value="Bug_dom1"/>
</dbReference>
<protein>
    <submittedName>
        <fullName evidence="4">Tripartite tricarboxylate transporter substrate binding protein</fullName>
    </submittedName>
</protein>
<dbReference type="PROSITE" id="PS51257">
    <property type="entry name" value="PROKAR_LIPOPROTEIN"/>
    <property type="match status" value="1"/>
</dbReference>
<evidence type="ECO:0000313" key="5">
    <source>
        <dbReference type="Proteomes" id="UP001198190"/>
    </source>
</evidence>
<dbReference type="CDD" id="cd07012">
    <property type="entry name" value="PBP2_Bug_TTT"/>
    <property type="match status" value="1"/>
</dbReference>
<keyword evidence="2" id="KW-0175">Coiled coil</keyword>
<name>A0AAW4U420_9FIRM</name>
<comment type="caution">
    <text evidence="4">The sequence shown here is derived from an EMBL/GenBank/DDBJ whole genome shotgun (WGS) entry which is preliminary data.</text>
</comment>
<feature type="chain" id="PRO_5043621725" evidence="3">
    <location>
        <begin position="24"/>
        <end position="333"/>
    </location>
</feature>
<dbReference type="InterPro" id="IPR005064">
    <property type="entry name" value="BUG"/>
</dbReference>
<reference evidence="4" key="1">
    <citation type="submission" date="2021-10" db="EMBL/GenBank/DDBJ databases">
        <title>Collection of gut derived symbiotic bacterial strains cultured from healthy donors.</title>
        <authorList>
            <person name="Lin H."/>
            <person name="Littmann E."/>
            <person name="Claire K."/>
            <person name="Pamer E."/>
        </authorList>
    </citation>
    <scope>NUCLEOTIDE SEQUENCE</scope>
    <source>
        <strain evidence="4">MSK.7.16</strain>
    </source>
</reference>
<dbReference type="Gene3D" id="3.40.190.10">
    <property type="entry name" value="Periplasmic binding protein-like II"/>
    <property type="match status" value="1"/>
</dbReference>